<dbReference type="RefSeq" id="WP_336480716.1">
    <property type="nucleotide sequence ID" value="NZ_JBAWSV010000001.1"/>
</dbReference>
<gene>
    <name evidence="1" type="ORF">WAX78_02490</name>
</gene>
<name>A0ABU8FTK9_9BACI</name>
<accession>A0ABU8FTK9</accession>
<evidence type="ECO:0008006" key="3">
    <source>
        <dbReference type="Google" id="ProtNLM"/>
    </source>
</evidence>
<evidence type="ECO:0000313" key="2">
    <source>
        <dbReference type="Proteomes" id="UP001367922"/>
    </source>
</evidence>
<dbReference type="Proteomes" id="UP001367922">
    <property type="component" value="Unassembled WGS sequence"/>
</dbReference>
<keyword evidence="2" id="KW-1185">Reference proteome</keyword>
<organism evidence="1 2">
    <name type="scientific">Bacillus yunxiaonensis</name>
    <dbReference type="NCBI Taxonomy" id="3127665"/>
    <lineage>
        <taxon>Bacteria</taxon>
        <taxon>Bacillati</taxon>
        <taxon>Bacillota</taxon>
        <taxon>Bacilli</taxon>
        <taxon>Bacillales</taxon>
        <taxon>Bacillaceae</taxon>
        <taxon>Bacillus</taxon>
    </lineage>
</organism>
<reference evidence="1 2" key="1">
    <citation type="submission" date="2024-01" db="EMBL/GenBank/DDBJ databases">
        <title>Seven novel Bacillus-like species.</title>
        <authorList>
            <person name="Liu G."/>
        </authorList>
    </citation>
    <scope>NUCLEOTIDE SEQUENCE [LARGE SCALE GENOMIC DNA]</scope>
    <source>
        <strain evidence="1 2">FJAT-53711</strain>
    </source>
</reference>
<protein>
    <recommendedName>
        <fullName evidence="3">DUF4145 domain-containing protein</fullName>
    </recommendedName>
</protein>
<evidence type="ECO:0000313" key="1">
    <source>
        <dbReference type="EMBL" id="MEI4828328.1"/>
    </source>
</evidence>
<sequence length="441" mass="51311">MQEKYVLSFLQPQFPKLADIAYSIEKCVYNDPHGAIVKACLFGEAVAKEIWDKENLESVYEVEHVERIYKLFREGIIDEQFRDYFSFIHKISNKITHNVYYGSIVESMQIFRVVFKIAVWFMELYGDISFQAPGYCNPEMPQKTSEINNDELTELVSKTVEETIGKSIQTTIQEVFAQMMQQQEIINVAVKKQEETLIAICNEEKIEETLIAICNEEKIEETPTVISNEEKIEETPIVISNEEKIEETPIVISNEEKIEQVPDTTFDLVAYLQKYNVDVIDRREFGSTLWALGDWELNEILFPLKEKNIFFRFVARGNRMTKNKPAWFLFGSHLTNGISKTTTNKTIEATSKQDAQQEQEKTAQFDLLTYLKSQNVKMIDKRNRGGTLWVIGGLELSKILFPLQEHKVYFRYMAKGNRTTKNKPAWFLMRKNGEKRTSTIL</sequence>
<proteinExistence type="predicted"/>
<dbReference type="EMBL" id="JBAWSV010000001">
    <property type="protein sequence ID" value="MEI4828328.1"/>
    <property type="molecule type" value="Genomic_DNA"/>
</dbReference>
<comment type="caution">
    <text evidence="1">The sequence shown here is derived from an EMBL/GenBank/DDBJ whole genome shotgun (WGS) entry which is preliminary data.</text>
</comment>